<dbReference type="SUPFAM" id="SSF55469">
    <property type="entry name" value="FMN-dependent nitroreductase-like"/>
    <property type="match status" value="1"/>
</dbReference>
<dbReference type="InterPro" id="IPR029479">
    <property type="entry name" value="Nitroreductase"/>
</dbReference>
<dbReference type="GO" id="GO:0016491">
    <property type="term" value="F:oxidoreductase activity"/>
    <property type="evidence" value="ECO:0007669"/>
    <property type="project" value="UniProtKB-KW"/>
</dbReference>
<protein>
    <submittedName>
        <fullName evidence="4">Nitroreductase</fullName>
    </submittedName>
</protein>
<dbReference type="InterPro" id="IPR000415">
    <property type="entry name" value="Nitroreductase-like"/>
</dbReference>
<dbReference type="PANTHER" id="PTHR43673:SF10">
    <property type="entry name" value="NADH DEHYDROGENASE_NAD(P)H NITROREDUCTASE XCC3605-RELATED"/>
    <property type="match status" value="1"/>
</dbReference>
<proteinExistence type="inferred from homology"/>
<evidence type="ECO:0000259" key="3">
    <source>
        <dbReference type="Pfam" id="PF00881"/>
    </source>
</evidence>
<dbReference type="Pfam" id="PF00881">
    <property type="entry name" value="Nitroreductase"/>
    <property type="match status" value="1"/>
</dbReference>
<evidence type="ECO:0000313" key="5">
    <source>
        <dbReference type="Proteomes" id="UP000264006"/>
    </source>
</evidence>
<evidence type="ECO:0000313" key="4">
    <source>
        <dbReference type="EMBL" id="AXV07662.1"/>
    </source>
</evidence>
<keyword evidence="5" id="KW-1185">Reference proteome</keyword>
<dbReference type="AlphaFoldDB" id="A0A346XZL5"/>
<organism evidence="4 5">
    <name type="scientific">Euzebya pacifica</name>
    <dbReference type="NCBI Taxonomy" id="1608957"/>
    <lineage>
        <taxon>Bacteria</taxon>
        <taxon>Bacillati</taxon>
        <taxon>Actinomycetota</taxon>
        <taxon>Nitriliruptoria</taxon>
        <taxon>Euzebyales</taxon>
    </lineage>
</organism>
<evidence type="ECO:0000256" key="1">
    <source>
        <dbReference type="ARBA" id="ARBA00007118"/>
    </source>
</evidence>
<reference evidence="4 5" key="1">
    <citation type="submission" date="2018-09" db="EMBL/GenBank/DDBJ databases">
        <title>Complete genome sequence of Euzebya sp. DY32-46 isolated from seawater of Pacific Ocean.</title>
        <authorList>
            <person name="Xu L."/>
            <person name="Wu Y.-H."/>
            <person name="Xu X.-W."/>
        </authorList>
    </citation>
    <scope>NUCLEOTIDE SEQUENCE [LARGE SCALE GENOMIC DNA]</scope>
    <source>
        <strain evidence="4 5">DY32-46</strain>
    </source>
</reference>
<keyword evidence="2" id="KW-0560">Oxidoreductase</keyword>
<dbReference type="RefSeq" id="WP_114592120.1">
    <property type="nucleotide sequence ID" value="NZ_CP031165.1"/>
</dbReference>
<evidence type="ECO:0000256" key="2">
    <source>
        <dbReference type="ARBA" id="ARBA00023002"/>
    </source>
</evidence>
<sequence length="193" mass="20924">MEFNEVVRRRRMVRRYRPDPVDPAVLRRVLDTARRGPSAGFSQPQRFVVAVGQAARQRIADACGEPHHVARGLQPWLSVAPVHVIPCVDAGAYDRRYAEADKAASVGPDGWSAPFAWVDGGAAFGMLLLAAVEEGLGAGFLAVDSQVLRDAAGIPEAWDPIGLVTLGHPVEDGRPGSQNRSRLDLDEIVRWAD</sequence>
<dbReference type="KEGG" id="euz:DVS28_a2983"/>
<dbReference type="Gene3D" id="3.40.109.10">
    <property type="entry name" value="NADH Oxidase"/>
    <property type="match status" value="1"/>
</dbReference>
<dbReference type="OrthoDB" id="3358989at2"/>
<gene>
    <name evidence="4" type="ORF">DVS28_a2983</name>
</gene>
<dbReference type="Proteomes" id="UP000264006">
    <property type="component" value="Chromosome"/>
</dbReference>
<feature type="domain" description="Nitroreductase" evidence="3">
    <location>
        <begin position="7"/>
        <end position="168"/>
    </location>
</feature>
<dbReference type="PANTHER" id="PTHR43673">
    <property type="entry name" value="NAD(P)H NITROREDUCTASE YDGI-RELATED"/>
    <property type="match status" value="1"/>
</dbReference>
<comment type="similarity">
    <text evidence="1">Belongs to the nitroreductase family.</text>
</comment>
<dbReference type="EMBL" id="CP031165">
    <property type="protein sequence ID" value="AXV07662.1"/>
    <property type="molecule type" value="Genomic_DNA"/>
</dbReference>
<name>A0A346XZL5_9ACTN</name>
<accession>A0A346XZL5</accession>